<evidence type="ECO:0000313" key="2">
    <source>
        <dbReference type="EMBL" id="RHW27429.1"/>
    </source>
</evidence>
<sequence length="314" mass="33533">MSIPTDELRARLARELDELGPGPDLVPEAASRGATSLRRRRAMGGAALAVAAVVGGAVATGVLAAGDEASPTDEDLKVADTTSAAPAWDPLADGHVTEQEWERAVAEALSAALPARYGEVRPIESDFDVQMFGTSGGSPQLQLDLGVSGWHRSEHPVRYQAHSCAAIDAARELHSCSDLEYGDGWFAVVETGLMPPGNAGPFEEGERITIPEHDPDNIPDDWSFGTELHVMNADVSARLGFSELGWDELSGNDLPGITDEEMLAVAQDPAFLELVRVGVQWWYDQPPPEPLEIDGEIVPTLTGKGQQVPPRFPS</sequence>
<evidence type="ECO:0000313" key="3">
    <source>
        <dbReference type="Proteomes" id="UP000283644"/>
    </source>
</evidence>
<name>A0A417Y457_9ACTN</name>
<accession>A0A417Y457</accession>
<keyword evidence="1" id="KW-0812">Transmembrane</keyword>
<organism evidence="2 3">
    <name type="scientific">Nocardioides immobilis</name>
    <dbReference type="NCBI Taxonomy" id="2049295"/>
    <lineage>
        <taxon>Bacteria</taxon>
        <taxon>Bacillati</taxon>
        <taxon>Actinomycetota</taxon>
        <taxon>Actinomycetes</taxon>
        <taxon>Propionibacteriales</taxon>
        <taxon>Nocardioidaceae</taxon>
        <taxon>Nocardioides</taxon>
    </lineage>
</organism>
<comment type="caution">
    <text evidence="2">The sequence shown here is derived from an EMBL/GenBank/DDBJ whole genome shotgun (WGS) entry which is preliminary data.</text>
</comment>
<dbReference type="AlphaFoldDB" id="A0A417Y457"/>
<dbReference type="PROSITE" id="PS51318">
    <property type="entry name" value="TAT"/>
    <property type="match status" value="1"/>
</dbReference>
<keyword evidence="1" id="KW-1133">Transmembrane helix</keyword>
<dbReference type="InterPro" id="IPR006311">
    <property type="entry name" value="TAT_signal"/>
</dbReference>
<proteinExistence type="predicted"/>
<protein>
    <submittedName>
        <fullName evidence="2">Uncharacterized protein</fullName>
    </submittedName>
</protein>
<reference evidence="2 3" key="1">
    <citation type="submission" date="2018-09" db="EMBL/GenBank/DDBJ databases">
        <title>Genome sequencing of Nocardioides immobilis CCTCC AB 2017083 for comparison to Nocardioides silvaticus.</title>
        <authorList>
            <person name="Li C."/>
            <person name="Wang G."/>
        </authorList>
    </citation>
    <scope>NUCLEOTIDE SEQUENCE [LARGE SCALE GENOMIC DNA]</scope>
    <source>
        <strain evidence="2 3">CCTCC AB 2017083</strain>
    </source>
</reference>
<gene>
    <name evidence="2" type="ORF">D0Z08_09790</name>
</gene>
<evidence type="ECO:0000256" key="1">
    <source>
        <dbReference type="SAM" id="Phobius"/>
    </source>
</evidence>
<feature type="transmembrane region" description="Helical" evidence="1">
    <location>
        <begin position="46"/>
        <end position="66"/>
    </location>
</feature>
<dbReference type="Proteomes" id="UP000283644">
    <property type="component" value="Unassembled WGS sequence"/>
</dbReference>
<dbReference type="EMBL" id="QXGH01000013">
    <property type="protein sequence ID" value="RHW27429.1"/>
    <property type="molecule type" value="Genomic_DNA"/>
</dbReference>
<dbReference type="RefSeq" id="WP_118925050.1">
    <property type="nucleotide sequence ID" value="NZ_QXGH01000013.1"/>
</dbReference>
<keyword evidence="3" id="KW-1185">Reference proteome</keyword>
<keyword evidence="1" id="KW-0472">Membrane</keyword>
<dbReference type="OrthoDB" id="3784338at2"/>